<dbReference type="InterPro" id="IPR017871">
    <property type="entry name" value="ABC_transporter-like_CS"/>
</dbReference>
<evidence type="ECO:0000256" key="6">
    <source>
        <dbReference type="ARBA" id="ARBA00022989"/>
    </source>
</evidence>
<feature type="transmembrane region" description="Helical" evidence="8">
    <location>
        <begin position="664"/>
        <end position="688"/>
    </location>
</feature>
<dbReference type="PANTHER" id="PTHR48041:SF139">
    <property type="entry name" value="PROTEIN SCARLET"/>
    <property type="match status" value="1"/>
</dbReference>
<dbReference type="Proteomes" id="UP001319200">
    <property type="component" value="Unassembled WGS sequence"/>
</dbReference>
<proteinExistence type="predicted"/>
<evidence type="ECO:0000256" key="2">
    <source>
        <dbReference type="ARBA" id="ARBA00022448"/>
    </source>
</evidence>
<feature type="transmembrane region" description="Helical" evidence="8">
    <location>
        <begin position="700"/>
        <end position="718"/>
    </location>
</feature>
<evidence type="ECO:0000256" key="8">
    <source>
        <dbReference type="SAM" id="Phobius"/>
    </source>
</evidence>
<dbReference type="GO" id="GO:0016020">
    <property type="term" value="C:membrane"/>
    <property type="evidence" value="ECO:0007669"/>
    <property type="project" value="UniProtKB-SubCell"/>
</dbReference>
<evidence type="ECO:0000313" key="11">
    <source>
        <dbReference type="Proteomes" id="UP001319200"/>
    </source>
</evidence>
<keyword evidence="5 10" id="KW-0067">ATP-binding</keyword>
<feature type="transmembrane region" description="Helical" evidence="8">
    <location>
        <begin position="584"/>
        <end position="603"/>
    </location>
</feature>
<feature type="transmembrane region" description="Helical" evidence="8">
    <location>
        <begin position="623"/>
        <end position="643"/>
    </location>
</feature>
<sequence>MSEELLKAIIQLFAIVARERITEDERTNVKEFLSLHLNREATAYYLKLFDELSHSHKIESAQDLSSLDIDTQQFVDDWAKIMQIVKQVNQALTMQQKMVLVVKIIELVHADRDISDRQGNLIFYIGQALKIPKGDMQALKSFVTGQDIDELASRNVLIIDEGSDEKPYPGPRIVEKNLTGLIAILRVPDAETYFIKYLGITTLYLNSILLKSRKVDIFPTGSTIRGDKIESIYYSDVVGRFLTGESTSHITFTADHLFYHFKSGRAGLQNVNIAEQGGKLIGLMGASGSGKSTLLNVLNGTEKPSSGRVLINGIDIHEQPNKVQGIIGYIPQDDLLIEDLTVFENLYYAARLCFGHYSKEETNKLTEQVLLNLGLTEIRNLKVGSPLQKTISGGQRKRLNIGLELLREPAILFVDEPTSGLSSRDSENIMDLLKELSLRGKMVFVVIHQPSSDIFKMFDTLIIMDSGGFQIYYGNPVDAVIYFRDVINAANKSQGACPECGNINPEQVFSIIETKVVNEYGRLTNTRKISPGQWYQYFKQKVKLPRIQHVREELPVVQEIPNWYKQLKVFITRDVLAKLANTQYLYINLFEAPVLAFFIAFMVKYYNVLEGEDKYVFYNNHNIPVYFFMSVVVALFFGLTMSAEEIFRDRKILKREQFLHLSRSSYLTSKVAVMFSISAIQTILFILVGNAVLQIPLTELRYWLILFSCTCFANMLGLNISASFNSAVTIYILIPLLIIPQLLLSGVVISFDKFNPKVGKPVGIPVMGEIMASRWAFEAYMVTQFKDNPFEKQFYDLDKVIAQSEYRRVYFIPALESRLAYCLNNRAAWRNPRNAEMTGALALLQNEIRYELQKVGEDKFPDINRLAIGKFDSSVYVKTNQFLTTLKQYYANRLNRAAGEKEKLIAQMTSTPERKAAFEASKAKYVNEAVTDAVKNMTNAERIVSYDGELIQKIYPIYMDEHRPEHAFDFSASLYQPVKHFLGFNIDTLYFNIAVIWSMTVVLFVTLYFDGLKRLIKLLEGNRKYRRRDRQ</sequence>
<dbReference type="InterPro" id="IPR029024">
    <property type="entry name" value="TerB-like"/>
</dbReference>
<keyword evidence="4" id="KW-0547">Nucleotide-binding</keyword>
<feature type="domain" description="ABC transporter" evidence="9">
    <location>
        <begin position="252"/>
        <end position="491"/>
    </location>
</feature>
<dbReference type="InterPro" id="IPR003439">
    <property type="entry name" value="ABC_transporter-like_ATP-bd"/>
</dbReference>
<keyword evidence="7 8" id="KW-0472">Membrane</keyword>
<dbReference type="SMART" id="SM00382">
    <property type="entry name" value="AAA"/>
    <property type="match status" value="1"/>
</dbReference>
<organism evidence="10 11">
    <name type="scientific">Chryseosolibacter histidini</name>
    <dbReference type="NCBI Taxonomy" id="2782349"/>
    <lineage>
        <taxon>Bacteria</taxon>
        <taxon>Pseudomonadati</taxon>
        <taxon>Bacteroidota</taxon>
        <taxon>Cytophagia</taxon>
        <taxon>Cytophagales</taxon>
        <taxon>Chryseotaleaceae</taxon>
        <taxon>Chryseosolibacter</taxon>
    </lineage>
</organism>
<dbReference type="AlphaFoldDB" id="A0AAP2DUU8"/>
<dbReference type="GO" id="GO:0016887">
    <property type="term" value="F:ATP hydrolysis activity"/>
    <property type="evidence" value="ECO:0007669"/>
    <property type="project" value="InterPro"/>
</dbReference>
<dbReference type="InterPro" id="IPR027417">
    <property type="entry name" value="P-loop_NTPase"/>
</dbReference>
<gene>
    <name evidence="10" type="ORF">KK083_31175</name>
</gene>
<dbReference type="SUPFAM" id="SSF158682">
    <property type="entry name" value="TerB-like"/>
    <property type="match status" value="1"/>
</dbReference>
<dbReference type="Pfam" id="PF00005">
    <property type="entry name" value="ABC_tran"/>
    <property type="match status" value="1"/>
</dbReference>
<keyword evidence="6 8" id="KW-1133">Transmembrane helix</keyword>
<keyword evidence="2" id="KW-0813">Transport</keyword>
<comment type="caution">
    <text evidence="10">The sequence shown here is derived from an EMBL/GenBank/DDBJ whole genome shotgun (WGS) entry which is preliminary data.</text>
</comment>
<dbReference type="RefSeq" id="WP_254170079.1">
    <property type="nucleotide sequence ID" value="NZ_JAHESF010000069.1"/>
</dbReference>
<dbReference type="PROSITE" id="PS50893">
    <property type="entry name" value="ABC_TRANSPORTER_2"/>
    <property type="match status" value="1"/>
</dbReference>
<feature type="transmembrane region" description="Helical" evidence="8">
    <location>
        <begin position="989"/>
        <end position="1009"/>
    </location>
</feature>
<evidence type="ECO:0000256" key="3">
    <source>
        <dbReference type="ARBA" id="ARBA00022692"/>
    </source>
</evidence>
<evidence type="ECO:0000313" key="10">
    <source>
        <dbReference type="EMBL" id="MBT1701397.1"/>
    </source>
</evidence>
<dbReference type="PANTHER" id="PTHR48041">
    <property type="entry name" value="ABC TRANSPORTER G FAMILY MEMBER 28"/>
    <property type="match status" value="1"/>
</dbReference>
<dbReference type="GO" id="GO:0140359">
    <property type="term" value="F:ABC-type transporter activity"/>
    <property type="evidence" value="ECO:0007669"/>
    <property type="project" value="InterPro"/>
</dbReference>
<keyword evidence="11" id="KW-1185">Reference proteome</keyword>
<dbReference type="EMBL" id="JAHESF010000069">
    <property type="protein sequence ID" value="MBT1701397.1"/>
    <property type="molecule type" value="Genomic_DNA"/>
</dbReference>
<protein>
    <submittedName>
        <fullName evidence="10">ATP-binding cassette domain-containing protein</fullName>
    </submittedName>
</protein>
<dbReference type="Gene3D" id="3.40.50.300">
    <property type="entry name" value="P-loop containing nucleotide triphosphate hydrolases"/>
    <property type="match status" value="1"/>
</dbReference>
<reference evidence="10 11" key="1">
    <citation type="submission" date="2021-05" db="EMBL/GenBank/DDBJ databases">
        <title>A Polyphasic approach of four new species of the genus Ohtaekwangia: Ohtaekwangia histidinii sp. nov., Ohtaekwangia cretensis sp. nov., Ohtaekwangia indiensis sp. nov., Ohtaekwangia reichenbachii sp. nov. from diverse environment.</title>
        <authorList>
            <person name="Octaviana S."/>
        </authorList>
    </citation>
    <scope>NUCLEOTIDE SEQUENCE [LARGE SCALE GENOMIC DNA]</scope>
    <source>
        <strain evidence="10 11">PWU4</strain>
    </source>
</reference>
<keyword evidence="3 8" id="KW-0812">Transmembrane</keyword>
<evidence type="ECO:0000259" key="9">
    <source>
        <dbReference type="PROSITE" id="PS50893"/>
    </source>
</evidence>
<dbReference type="PROSITE" id="PS00211">
    <property type="entry name" value="ABC_TRANSPORTER_1"/>
    <property type="match status" value="1"/>
</dbReference>
<dbReference type="SUPFAM" id="SSF52540">
    <property type="entry name" value="P-loop containing nucleoside triphosphate hydrolases"/>
    <property type="match status" value="1"/>
</dbReference>
<evidence type="ECO:0000256" key="4">
    <source>
        <dbReference type="ARBA" id="ARBA00022741"/>
    </source>
</evidence>
<dbReference type="Pfam" id="PF01061">
    <property type="entry name" value="ABC2_membrane"/>
    <property type="match status" value="1"/>
</dbReference>
<comment type="subcellular location">
    <subcellularLocation>
        <location evidence="1">Membrane</location>
        <topology evidence="1">Multi-pass membrane protein</topology>
    </subcellularLocation>
</comment>
<dbReference type="GO" id="GO:0005524">
    <property type="term" value="F:ATP binding"/>
    <property type="evidence" value="ECO:0007669"/>
    <property type="project" value="UniProtKB-KW"/>
</dbReference>
<dbReference type="InterPro" id="IPR050352">
    <property type="entry name" value="ABCG_transporters"/>
</dbReference>
<name>A0AAP2DUU8_9BACT</name>
<accession>A0AAP2DUU8</accession>
<evidence type="ECO:0000256" key="7">
    <source>
        <dbReference type="ARBA" id="ARBA00023136"/>
    </source>
</evidence>
<evidence type="ECO:0000256" key="5">
    <source>
        <dbReference type="ARBA" id="ARBA00022840"/>
    </source>
</evidence>
<dbReference type="InterPro" id="IPR013525">
    <property type="entry name" value="ABC2_TM"/>
</dbReference>
<dbReference type="InterPro" id="IPR003593">
    <property type="entry name" value="AAA+_ATPase"/>
</dbReference>
<evidence type="ECO:0000256" key="1">
    <source>
        <dbReference type="ARBA" id="ARBA00004141"/>
    </source>
</evidence>
<feature type="transmembrane region" description="Helical" evidence="8">
    <location>
        <begin position="730"/>
        <end position="751"/>
    </location>
</feature>